<proteinExistence type="predicted"/>
<reference evidence="2 3" key="1">
    <citation type="submission" date="2021-01" db="EMBL/GenBank/DDBJ databases">
        <title>Whole genome shotgun sequence of Asanoa iriomotensis NBRC 100142.</title>
        <authorList>
            <person name="Komaki H."/>
            <person name="Tamura T."/>
        </authorList>
    </citation>
    <scope>NUCLEOTIDE SEQUENCE [LARGE SCALE GENOMIC DNA]</scope>
    <source>
        <strain evidence="2 3">NBRC 100142</strain>
    </source>
</reference>
<evidence type="ECO:0000256" key="1">
    <source>
        <dbReference type="SAM" id="MobiDB-lite"/>
    </source>
</evidence>
<feature type="region of interest" description="Disordered" evidence="1">
    <location>
        <begin position="34"/>
        <end position="74"/>
    </location>
</feature>
<evidence type="ECO:0000313" key="2">
    <source>
        <dbReference type="EMBL" id="GIF60326.1"/>
    </source>
</evidence>
<name>A0ABQ4CCX6_9ACTN</name>
<dbReference type="RefSeq" id="WP_203707140.1">
    <property type="nucleotide sequence ID" value="NZ_BAAALU010000009.1"/>
</dbReference>
<comment type="caution">
    <text evidence="2">The sequence shown here is derived from an EMBL/GenBank/DDBJ whole genome shotgun (WGS) entry which is preliminary data.</text>
</comment>
<organism evidence="2 3">
    <name type="scientific">Asanoa iriomotensis</name>
    <dbReference type="NCBI Taxonomy" id="234613"/>
    <lineage>
        <taxon>Bacteria</taxon>
        <taxon>Bacillati</taxon>
        <taxon>Actinomycetota</taxon>
        <taxon>Actinomycetes</taxon>
        <taxon>Micromonosporales</taxon>
        <taxon>Micromonosporaceae</taxon>
        <taxon>Asanoa</taxon>
    </lineage>
</organism>
<dbReference type="EMBL" id="BONC01000064">
    <property type="protein sequence ID" value="GIF60326.1"/>
    <property type="molecule type" value="Genomic_DNA"/>
</dbReference>
<sequence length="111" mass="10726">MKPGGSAALAMGVGYVLGRQHKLRTALMLGAAAAGGRMAARGQSGNGHSGDGHSGNGSGGEAKGHSHGLAGKLGSAGKSAAISAFARSADRVGDRLTERAAAMRGSGGEDK</sequence>
<feature type="compositionally biased region" description="Gly residues" evidence="1">
    <location>
        <begin position="44"/>
        <end position="61"/>
    </location>
</feature>
<gene>
    <name evidence="2" type="ORF">Air01nite_64210</name>
</gene>
<evidence type="ECO:0000313" key="3">
    <source>
        <dbReference type="Proteomes" id="UP000624325"/>
    </source>
</evidence>
<feature type="region of interest" description="Disordered" evidence="1">
    <location>
        <begin position="87"/>
        <end position="111"/>
    </location>
</feature>
<feature type="compositionally biased region" description="Low complexity" evidence="1">
    <location>
        <begin position="34"/>
        <end position="43"/>
    </location>
</feature>
<accession>A0ABQ4CCX6</accession>
<protein>
    <submittedName>
        <fullName evidence="2">Uncharacterized protein</fullName>
    </submittedName>
</protein>
<dbReference type="Proteomes" id="UP000624325">
    <property type="component" value="Unassembled WGS sequence"/>
</dbReference>
<feature type="compositionally biased region" description="Basic and acidic residues" evidence="1">
    <location>
        <begin position="88"/>
        <end position="98"/>
    </location>
</feature>
<keyword evidence="3" id="KW-1185">Reference proteome</keyword>